<accession>A0AAE1CQX9</accession>
<reference evidence="2" key="1">
    <citation type="journal article" date="2023" name="G3 (Bethesda)">
        <title>A reference genome for the long-term kleptoplast-retaining sea slug Elysia crispata morphotype clarki.</title>
        <authorList>
            <person name="Eastman K.E."/>
            <person name="Pendleton A.L."/>
            <person name="Shaikh M.A."/>
            <person name="Suttiyut T."/>
            <person name="Ogas R."/>
            <person name="Tomko P."/>
            <person name="Gavelis G."/>
            <person name="Widhalm J.R."/>
            <person name="Wisecaver J.H."/>
        </authorList>
    </citation>
    <scope>NUCLEOTIDE SEQUENCE</scope>
    <source>
        <strain evidence="2">ECLA1</strain>
    </source>
</reference>
<sequence length="231" mass="25851">MTDSAGSDQNTELVSWTEQGLVQRKVTIIIFWTGQSGHTLTLALATSFCLLCLIMRGLIPGCRFLCMSGPQVHTDRQSEGRAGPAVINWTVTCHPKFNPSDRRFSSKPDSTRWPSKILERSVTSVHRFTGVVISAAPLLNKGFRHGYRPLYTIYLRPKVSCGYTLPTLEKICWELGALVAGLIKAPESVRYWIWEFHGSSRRYLTEARSHLDTAVTSAIPVLSGTLQLLEW</sequence>
<keyword evidence="3" id="KW-1185">Reference proteome</keyword>
<comment type="caution">
    <text evidence="2">The sequence shown here is derived from an EMBL/GenBank/DDBJ whole genome shotgun (WGS) entry which is preliminary data.</text>
</comment>
<keyword evidence="1" id="KW-0472">Membrane</keyword>
<organism evidence="2 3">
    <name type="scientific">Elysia crispata</name>
    <name type="common">lettuce slug</name>
    <dbReference type="NCBI Taxonomy" id="231223"/>
    <lineage>
        <taxon>Eukaryota</taxon>
        <taxon>Metazoa</taxon>
        <taxon>Spiralia</taxon>
        <taxon>Lophotrochozoa</taxon>
        <taxon>Mollusca</taxon>
        <taxon>Gastropoda</taxon>
        <taxon>Heterobranchia</taxon>
        <taxon>Euthyneura</taxon>
        <taxon>Panpulmonata</taxon>
        <taxon>Sacoglossa</taxon>
        <taxon>Placobranchoidea</taxon>
        <taxon>Plakobranchidae</taxon>
        <taxon>Elysia</taxon>
    </lineage>
</organism>
<proteinExistence type="predicted"/>
<evidence type="ECO:0000313" key="2">
    <source>
        <dbReference type="EMBL" id="KAK3728427.1"/>
    </source>
</evidence>
<keyword evidence="1" id="KW-0812">Transmembrane</keyword>
<protein>
    <submittedName>
        <fullName evidence="2">Uncharacterized protein</fullName>
    </submittedName>
</protein>
<keyword evidence="1" id="KW-1133">Transmembrane helix</keyword>
<dbReference type="AlphaFoldDB" id="A0AAE1CQX9"/>
<evidence type="ECO:0000256" key="1">
    <source>
        <dbReference type="SAM" id="Phobius"/>
    </source>
</evidence>
<evidence type="ECO:0000313" key="3">
    <source>
        <dbReference type="Proteomes" id="UP001283361"/>
    </source>
</evidence>
<name>A0AAE1CQX9_9GAST</name>
<gene>
    <name evidence="2" type="ORF">RRG08_013567</name>
</gene>
<dbReference type="Proteomes" id="UP001283361">
    <property type="component" value="Unassembled WGS sequence"/>
</dbReference>
<dbReference type="EMBL" id="JAWDGP010007183">
    <property type="protein sequence ID" value="KAK3728427.1"/>
    <property type="molecule type" value="Genomic_DNA"/>
</dbReference>
<feature type="transmembrane region" description="Helical" evidence="1">
    <location>
        <begin position="40"/>
        <end position="59"/>
    </location>
</feature>